<evidence type="ECO:0000313" key="1">
    <source>
        <dbReference type="EMBL" id="BAD66246.1"/>
    </source>
</evidence>
<dbReference type="Pfam" id="PF13714">
    <property type="entry name" value="PEP_mutase"/>
    <property type="match status" value="1"/>
</dbReference>
<dbReference type="eggNOG" id="COG2513">
    <property type="taxonomic scope" value="Bacteria"/>
</dbReference>
<dbReference type="PANTHER" id="PTHR42905:SF16">
    <property type="entry name" value="CARBOXYPHOSPHONOENOLPYRUVATE PHOSPHONOMUTASE-LIKE PROTEIN (AFU_ORTHOLOGUE AFUA_5G07230)"/>
    <property type="match status" value="1"/>
</dbReference>
<dbReference type="InterPro" id="IPR040442">
    <property type="entry name" value="Pyrv_kinase-like_dom_sf"/>
</dbReference>
<dbReference type="EMBL" id="AP006627">
    <property type="protein sequence ID" value="BAD66246.1"/>
    <property type="molecule type" value="Genomic_DNA"/>
</dbReference>
<dbReference type="CDD" id="cd00377">
    <property type="entry name" value="ICL_PEPM"/>
    <property type="match status" value="1"/>
</dbReference>
<dbReference type="InterPro" id="IPR039556">
    <property type="entry name" value="ICL/PEPM"/>
</dbReference>
<keyword evidence="2" id="KW-1185">Reference proteome</keyword>
<dbReference type="KEGG" id="bcl:ABC3713"/>
<gene>
    <name evidence="1" type="ordered locus">ABC3713</name>
</gene>
<dbReference type="HOGENOM" id="CLU_027389_2_3_9"/>
<dbReference type="GO" id="GO:0003824">
    <property type="term" value="F:catalytic activity"/>
    <property type="evidence" value="ECO:0007669"/>
    <property type="project" value="InterPro"/>
</dbReference>
<reference evidence="1 2" key="5">
    <citation type="journal article" date="2007" name="Extremophiles">
        <title>Intragenomic diversity of the V1 regions of 16S rRNA genes in high-alkaline protease-producing Bacillus clausii spp.</title>
        <authorList>
            <person name="Kageyama Y."/>
            <person name="Takaki Y."/>
            <person name="Shimamura S."/>
            <person name="Nishi S."/>
            <person name="Nogi Y."/>
            <person name="Uchimura K."/>
            <person name="Kobayashi T."/>
            <person name="Hitomi J."/>
            <person name="Ozaki K."/>
            <person name="Kawai S."/>
            <person name="Ito S."/>
            <person name="Horikoshi K."/>
        </authorList>
    </citation>
    <scope>NUCLEOTIDE SEQUENCE [LARGE SCALE GENOMIC DNA]</scope>
    <source>
        <strain evidence="1 2">KSM-K16</strain>
    </source>
</reference>
<dbReference type="SUPFAM" id="SSF51621">
    <property type="entry name" value="Phosphoenolpyruvate/pyruvate domain"/>
    <property type="match status" value="1"/>
</dbReference>
<dbReference type="Gene3D" id="3.20.20.60">
    <property type="entry name" value="Phosphoenolpyruvate-binding domains"/>
    <property type="match status" value="1"/>
</dbReference>
<dbReference type="STRING" id="66692.ABC3713"/>
<proteinExistence type="predicted"/>
<reference evidence="1 2" key="2">
    <citation type="journal article" date="1995" name="Appl. Microbiol. Biotechnol.">
        <title>Purification and properties of an alkaline protease from alkalophilic Bacillus sp. KSM-K16.</title>
        <authorList>
            <person name="Kobayashi T."/>
            <person name="Hakamada Y."/>
            <person name="Adachi S."/>
            <person name="Hitomi J."/>
            <person name="Yoshimatsu T."/>
            <person name="Koike K."/>
            <person name="Kawai S."/>
            <person name="Ito S."/>
        </authorList>
    </citation>
    <scope>NUCLEOTIDE SEQUENCE [LARGE SCALE GENOMIC DNA]</scope>
    <source>
        <strain evidence="1 2">KSM-K16</strain>
    </source>
</reference>
<dbReference type="PANTHER" id="PTHR42905">
    <property type="entry name" value="PHOSPHOENOLPYRUVATE CARBOXYLASE"/>
    <property type="match status" value="1"/>
</dbReference>
<dbReference type="AlphaFoldDB" id="Q5WBL4"/>
<evidence type="ECO:0008006" key="3">
    <source>
        <dbReference type="Google" id="ProtNLM"/>
    </source>
</evidence>
<protein>
    <recommendedName>
        <fullName evidence="3">Dihydrouridine synthase</fullName>
    </recommendedName>
</protein>
<dbReference type="InterPro" id="IPR015813">
    <property type="entry name" value="Pyrv/PenolPyrv_kinase-like_dom"/>
</dbReference>
<accession>Q5WBL4</accession>
<reference evidence="1 2" key="1">
    <citation type="journal article" date="1994" name="J. Ferment. Bioeng.">
        <title>Molecular cloning and nucleotide sequence of the gene for an alkaline protease from the alkalophilic Bacillus sp. KSM-K16.</title>
        <authorList>
            <person name="Hakamada Y."/>
            <person name="Kobayashi T."/>
            <person name="Hitomi J."/>
            <person name="Kawai S."/>
            <person name="Ito S."/>
        </authorList>
    </citation>
    <scope>NUCLEOTIDE SEQUENCE [LARGE SCALE GENOMIC DNA]</scope>
    <source>
        <strain evidence="1 2">KSM-K16</strain>
    </source>
</reference>
<reference evidence="1 2" key="3">
    <citation type="journal article" date="1997" name="Protein Eng.">
        <title>High-resolution crystal structure of M-protease: phylogeny aided analysis of the high-alkaline adaptation mechanism.</title>
        <authorList>
            <person name="Shirai T."/>
            <person name="Suzuki A."/>
            <person name="Yamane T."/>
            <person name="Ashida T."/>
            <person name="Kobayashi T."/>
            <person name="Ito S."/>
        </authorList>
    </citation>
    <scope>NUCLEOTIDE SEQUENCE [LARGE SCALE GENOMIC DNA]</scope>
    <source>
        <strain evidence="1 2">KSM-K16</strain>
    </source>
</reference>
<dbReference type="Proteomes" id="UP000001168">
    <property type="component" value="Chromosome"/>
</dbReference>
<sequence>MEKGDLSMKQQHAIKAKTFRCLHEQSSTFVLPNAWDAMSAKMFEAGGFQAIGTTSAGIAASLGYPDGQQLPRAKLVEVVRNIAHSVAVPVSADIEAGYGRSVAEVVQTVKEVVAARAVGINIEDGTGNPSKPVFSISEQTEKIAAIKASHTPLFVNARTDIYWLKIGDPLSRFQEAEKRAIAYQEAGADCLFIPGLTDREEIQKMRAAISIPINLLVDSEMPALTELSTIGIERLSCGSAPFRATATLLAAICEQIVHDETFSHLTKDILSYSSITKIMSQ</sequence>
<organism evidence="1 2">
    <name type="scientific">Shouchella clausii (strain KSM-K16)</name>
    <name type="common">Alkalihalobacillus clausii</name>
    <dbReference type="NCBI Taxonomy" id="66692"/>
    <lineage>
        <taxon>Bacteria</taxon>
        <taxon>Bacillati</taxon>
        <taxon>Bacillota</taxon>
        <taxon>Bacilli</taxon>
        <taxon>Bacillales</taxon>
        <taxon>Bacillaceae</taxon>
        <taxon>Shouchella</taxon>
    </lineage>
</organism>
<evidence type="ECO:0000313" key="2">
    <source>
        <dbReference type="Proteomes" id="UP000001168"/>
    </source>
</evidence>
<name>Q5WBL4_SHOC1</name>
<reference evidence="2" key="4">
    <citation type="submission" date="2003-10" db="EMBL/GenBank/DDBJ databases">
        <title>The complete genome sequence of the alkaliphilic Bacillus clausii KSM-K16.</title>
        <authorList>
            <person name="Takaki Y."/>
            <person name="Kageyama Y."/>
            <person name="Shimamura S."/>
            <person name="Suzuki H."/>
            <person name="Nishi S."/>
            <person name="Hatada Y."/>
            <person name="Kawai S."/>
            <person name="Ito S."/>
            <person name="Horikoshi K."/>
        </authorList>
    </citation>
    <scope>NUCLEOTIDE SEQUENCE [LARGE SCALE GENOMIC DNA]</scope>
    <source>
        <strain evidence="2">KSM-K16</strain>
    </source>
</reference>